<sequence length="435" mass="46270">MCGAAAATYDDHFRQHRFLLFQGGFETMRSIRPLVAARPVEDAHRRPSRLLAAVGLATALALTATACGPDGGGADAAASATQDAPGEDGGIRIPDHIKDKLEEHGIDIDKWRDGAWRNWDRDDWLREAEDFVNPIIRDLWNPDRMREAEEPEKAVDDGDLTGDRGVTDPAPAPVRAEAVPTEYHESVPEAGKVFFDSPEGQTVCSATVVEDPAAPGRSNLVWTAGHCVHAGRSGGWYRNIAFVPSYNDSGMTAAELETATKEEIAPYGVWWGDWAQTSDQWIEQGRRTGGDGAPYDFAVIHVTPEAGGDGRSLEETVGAALPVDFDGPAAPEVESVTATGYPASAPYDGQTLYRCTDAPGRLSLVTSDPTMYRIGCTMTGGASGGGWVATGSDGRPVLVSNTSIGPVEAGWLAGPRLGTEAEGVYKAVSEKFAGQ</sequence>
<protein>
    <recommendedName>
        <fullName evidence="5">Secreted protein</fullName>
    </recommendedName>
</protein>
<feature type="compositionally biased region" description="Low complexity" evidence="2">
    <location>
        <begin position="75"/>
        <end position="84"/>
    </location>
</feature>
<dbReference type="AlphaFoldDB" id="A0A918Q9X0"/>
<evidence type="ECO:0008006" key="5">
    <source>
        <dbReference type="Google" id="ProtNLM"/>
    </source>
</evidence>
<evidence type="ECO:0000313" key="3">
    <source>
        <dbReference type="EMBL" id="GGZ36443.1"/>
    </source>
</evidence>
<feature type="region of interest" description="Disordered" evidence="2">
    <location>
        <begin position="148"/>
        <end position="172"/>
    </location>
</feature>
<dbReference type="EMBL" id="BMVW01000019">
    <property type="protein sequence ID" value="GGZ36443.1"/>
    <property type="molecule type" value="Genomic_DNA"/>
</dbReference>
<dbReference type="SUPFAM" id="SSF50494">
    <property type="entry name" value="Trypsin-like serine proteases"/>
    <property type="match status" value="1"/>
</dbReference>
<dbReference type="PANTHER" id="PTHR15462">
    <property type="entry name" value="SERINE PROTEASE"/>
    <property type="match status" value="1"/>
</dbReference>
<evidence type="ECO:0000256" key="1">
    <source>
        <dbReference type="ARBA" id="ARBA00022729"/>
    </source>
</evidence>
<accession>A0A918Q9X0</accession>
<proteinExistence type="predicted"/>
<keyword evidence="1" id="KW-0732">Signal</keyword>
<feature type="region of interest" description="Disordered" evidence="2">
    <location>
        <begin position="72"/>
        <end position="94"/>
    </location>
</feature>
<gene>
    <name evidence="3" type="ORF">GCM10010365_66580</name>
</gene>
<evidence type="ECO:0000313" key="4">
    <source>
        <dbReference type="Proteomes" id="UP000622166"/>
    </source>
</evidence>
<feature type="compositionally biased region" description="Basic and acidic residues" evidence="2">
    <location>
        <begin position="148"/>
        <end position="166"/>
    </location>
</feature>
<dbReference type="InterPro" id="IPR043504">
    <property type="entry name" value="Peptidase_S1_PA_chymotrypsin"/>
</dbReference>
<reference evidence="3" key="2">
    <citation type="submission" date="2020-09" db="EMBL/GenBank/DDBJ databases">
        <authorList>
            <person name="Sun Q."/>
            <person name="Ohkuma M."/>
        </authorList>
    </citation>
    <scope>NUCLEOTIDE SEQUENCE</scope>
    <source>
        <strain evidence="3">JCM 4815</strain>
    </source>
</reference>
<comment type="caution">
    <text evidence="3">The sequence shown here is derived from an EMBL/GenBank/DDBJ whole genome shotgun (WGS) entry which is preliminary data.</text>
</comment>
<name>A0A918Q9X0_9ACTN</name>
<dbReference type="PANTHER" id="PTHR15462:SF19">
    <property type="entry name" value="PEPTIDASE S1 DOMAIN-CONTAINING PROTEIN"/>
    <property type="match status" value="1"/>
</dbReference>
<keyword evidence="4" id="KW-1185">Reference proteome</keyword>
<dbReference type="InterPro" id="IPR009003">
    <property type="entry name" value="Peptidase_S1_PA"/>
</dbReference>
<evidence type="ECO:0000256" key="2">
    <source>
        <dbReference type="SAM" id="MobiDB-lite"/>
    </source>
</evidence>
<dbReference type="Proteomes" id="UP000622166">
    <property type="component" value="Unassembled WGS sequence"/>
</dbReference>
<dbReference type="Gene3D" id="2.40.10.10">
    <property type="entry name" value="Trypsin-like serine proteases"/>
    <property type="match status" value="2"/>
</dbReference>
<reference evidence="3" key="1">
    <citation type="journal article" date="2014" name="Int. J. Syst. Evol. Microbiol.">
        <title>Complete genome sequence of Corynebacterium casei LMG S-19264T (=DSM 44701T), isolated from a smear-ripened cheese.</title>
        <authorList>
            <consortium name="US DOE Joint Genome Institute (JGI-PGF)"/>
            <person name="Walter F."/>
            <person name="Albersmeier A."/>
            <person name="Kalinowski J."/>
            <person name="Ruckert C."/>
        </authorList>
    </citation>
    <scope>NUCLEOTIDE SEQUENCE</scope>
    <source>
        <strain evidence="3">JCM 4815</strain>
    </source>
</reference>
<organism evidence="3 4">
    <name type="scientific">Streptomyces poonensis</name>
    <dbReference type="NCBI Taxonomy" id="68255"/>
    <lineage>
        <taxon>Bacteria</taxon>
        <taxon>Bacillati</taxon>
        <taxon>Actinomycetota</taxon>
        <taxon>Actinomycetes</taxon>
        <taxon>Kitasatosporales</taxon>
        <taxon>Streptomycetaceae</taxon>
        <taxon>Streptomyces</taxon>
    </lineage>
</organism>
<dbReference type="InterPro" id="IPR050966">
    <property type="entry name" value="Glutamyl_endopeptidase"/>
</dbReference>